<dbReference type="OMA" id="EKDECLF"/>
<dbReference type="GO" id="GO:0005576">
    <property type="term" value="C:extracellular region"/>
    <property type="evidence" value="ECO:0007669"/>
    <property type="project" value="UniProtKB-SubCell"/>
</dbReference>
<dbReference type="Proteomes" id="UP000215914">
    <property type="component" value="Chromosome 9"/>
</dbReference>
<sequence length="81" mass="9168">MSRVIPIFLILALLSYTLSYATRPVVTLTKTTTSTATLVTKMENKDDVEESCEEGLGKEECLTRRILVAHLDYIYTQEKNP</sequence>
<evidence type="ECO:0000256" key="6">
    <source>
        <dbReference type="ARBA" id="ARBA00022729"/>
    </source>
</evidence>
<keyword evidence="8 9" id="KW-0339">Growth factor</keyword>
<evidence type="ECO:0000256" key="7">
    <source>
        <dbReference type="ARBA" id="ARBA00022782"/>
    </source>
</evidence>
<evidence type="ECO:0000256" key="9">
    <source>
        <dbReference type="RuleBase" id="RU368031"/>
    </source>
</evidence>
<feature type="chain" id="PRO_5031592839" description="Phytosulfokine" evidence="9">
    <location>
        <begin position="22"/>
        <end position="81"/>
    </location>
</feature>
<dbReference type="PANTHER" id="PTHR33285:SF55">
    <property type="entry name" value="PHYTOSULFOKINES 3"/>
    <property type="match status" value="1"/>
</dbReference>
<keyword evidence="7 9" id="KW-0221">Differentiation</keyword>
<gene>
    <name evidence="11" type="primary">PSK3</name>
    <name evidence="11" type="ORF">HannXRQ_Chr09g0255351</name>
    <name evidence="10" type="ORF">HanXRQr2_Chr09g0396051</name>
</gene>
<accession>A0A251TW27</accession>
<dbReference type="GO" id="GO:0030154">
    <property type="term" value="P:cell differentiation"/>
    <property type="evidence" value="ECO:0007669"/>
    <property type="project" value="UniProtKB-UniRule"/>
</dbReference>
<keyword evidence="12" id="KW-1185">Reference proteome</keyword>
<dbReference type="EMBL" id="CM007898">
    <property type="protein sequence ID" value="OTG14979.1"/>
    <property type="molecule type" value="Genomic_DNA"/>
</dbReference>
<keyword evidence="4 9" id="KW-0964">Secreted</keyword>
<dbReference type="EMBL" id="MNCJ02000324">
    <property type="protein sequence ID" value="KAF5791551.1"/>
    <property type="molecule type" value="Genomic_DNA"/>
</dbReference>
<protein>
    <recommendedName>
        <fullName evidence="9">Phytosulfokine</fullName>
    </recommendedName>
    <component>
        <recommendedName>
            <fullName evidence="9">Phytosulfokine-alpha</fullName>
            <shortName evidence="9">PSK-alpha</shortName>
            <shortName evidence="9">Phytosulfokine-a</shortName>
        </recommendedName>
    </component>
    <component>
        <recommendedName>
            <fullName evidence="9">Phytosulfokine-beta</fullName>
            <shortName evidence="9">PSK-beta</shortName>
            <shortName evidence="9">Phytosulfokine-b</shortName>
        </recommendedName>
    </component>
</protein>
<name>A0A251TW27_HELAN</name>
<evidence type="ECO:0000256" key="2">
    <source>
        <dbReference type="ARBA" id="ARBA00010781"/>
    </source>
</evidence>
<dbReference type="InParanoid" id="A0A251TW27"/>
<evidence type="ECO:0000256" key="3">
    <source>
        <dbReference type="ARBA" id="ARBA00022473"/>
    </source>
</evidence>
<dbReference type="PANTHER" id="PTHR33285">
    <property type="entry name" value="PHYTOSULFOKINES 3"/>
    <property type="match status" value="1"/>
</dbReference>
<dbReference type="Gramene" id="mRNA:HanXRQr2_Chr09g0396051">
    <property type="protein sequence ID" value="mRNA:HanXRQr2_Chr09g0396051"/>
    <property type="gene ID" value="HanXRQr2_Chr09g0396051"/>
</dbReference>
<dbReference type="AlphaFoldDB" id="A0A251TW27"/>
<dbReference type="Pfam" id="PF06404">
    <property type="entry name" value="PSK"/>
    <property type="match status" value="1"/>
</dbReference>
<dbReference type="STRING" id="4232.A0A251TW27"/>
<comment type="PTM">
    <text evidence="9">Sulfation is important for activity and for the binding to a putative membrane receptor.</text>
</comment>
<comment type="function">
    <text evidence="9">Promotes plant cell differentiation, organogenesis and somatic embryogenesis as well as cell proliferation.</text>
</comment>
<keyword evidence="5 9" id="KW-0765">Sulfation</keyword>
<reference evidence="11" key="2">
    <citation type="submission" date="2017-02" db="EMBL/GenBank/DDBJ databases">
        <title>Sunflower complete genome.</title>
        <authorList>
            <person name="Langlade N."/>
            <person name="Munos S."/>
        </authorList>
    </citation>
    <scope>NUCLEOTIDE SEQUENCE [LARGE SCALE GENOMIC DNA]</scope>
    <source>
        <tissue evidence="11">Leaves</tissue>
    </source>
</reference>
<proteinExistence type="inferred from homology"/>
<keyword evidence="6 9" id="KW-0732">Signal</keyword>
<dbReference type="InterPro" id="IPR009438">
    <property type="entry name" value="Phytosulfokine"/>
</dbReference>
<evidence type="ECO:0000256" key="8">
    <source>
        <dbReference type="ARBA" id="ARBA00023030"/>
    </source>
</evidence>
<evidence type="ECO:0000256" key="5">
    <source>
        <dbReference type="ARBA" id="ARBA00022641"/>
    </source>
</evidence>
<dbReference type="GO" id="GO:0008283">
    <property type="term" value="P:cell population proliferation"/>
    <property type="evidence" value="ECO:0007669"/>
    <property type="project" value="UniProtKB-UniRule"/>
</dbReference>
<feature type="signal peptide" evidence="9">
    <location>
        <begin position="1"/>
        <end position="21"/>
    </location>
</feature>
<evidence type="ECO:0000256" key="1">
    <source>
        <dbReference type="ARBA" id="ARBA00004613"/>
    </source>
</evidence>
<comment type="subcellular location">
    <subcellularLocation>
        <location evidence="1 9">Secreted</location>
    </subcellularLocation>
</comment>
<reference evidence="10 12" key="1">
    <citation type="journal article" date="2017" name="Nature">
        <title>The sunflower genome provides insights into oil metabolism, flowering and Asterid evolution.</title>
        <authorList>
            <person name="Badouin H."/>
            <person name="Gouzy J."/>
            <person name="Grassa C.J."/>
            <person name="Murat F."/>
            <person name="Staton S.E."/>
            <person name="Cottret L."/>
            <person name="Lelandais-Briere C."/>
            <person name="Owens G.L."/>
            <person name="Carrere S."/>
            <person name="Mayjonade B."/>
            <person name="Legrand L."/>
            <person name="Gill N."/>
            <person name="Kane N.C."/>
            <person name="Bowers J.E."/>
            <person name="Hubner S."/>
            <person name="Bellec A."/>
            <person name="Berard A."/>
            <person name="Berges H."/>
            <person name="Blanchet N."/>
            <person name="Boniface M.C."/>
            <person name="Brunel D."/>
            <person name="Catrice O."/>
            <person name="Chaidir N."/>
            <person name="Claudel C."/>
            <person name="Donnadieu C."/>
            <person name="Faraut T."/>
            <person name="Fievet G."/>
            <person name="Helmstetter N."/>
            <person name="King M."/>
            <person name="Knapp S.J."/>
            <person name="Lai Z."/>
            <person name="Le Paslier M.C."/>
            <person name="Lippi Y."/>
            <person name="Lorenzon L."/>
            <person name="Mandel J.R."/>
            <person name="Marage G."/>
            <person name="Marchand G."/>
            <person name="Marquand E."/>
            <person name="Bret-Mestries E."/>
            <person name="Morien E."/>
            <person name="Nambeesan S."/>
            <person name="Nguyen T."/>
            <person name="Pegot-Espagnet P."/>
            <person name="Pouilly N."/>
            <person name="Raftis F."/>
            <person name="Sallet E."/>
            <person name="Schiex T."/>
            <person name="Thomas J."/>
            <person name="Vandecasteele C."/>
            <person name="Vares D."/>
            <person name="Vear F."/>
            <person name="Vautrin S."/>
            <person name="Crespi M."/>
            <person name="Mangin B."/>
            <person name="Burke J.M."/>
            <person name="Salse J."/>
            <person name="Munos S."/>
            <person name="Vincourt P."/>
            <person name="Rieseberg L.H."/>
            <person name="Langlade N.B."/>
        </authorList>
    </citation>
    <scope>NUCLEOTIDE SEQUENCE [LARGE SCALE GENOMIC DNA]</scope>
    <source>
        <strain evidence="12">cv. SF193</strain>
        <tissue evidence="10">Leaves</tissue>
    </source>
</reference>
<organism evidence="11 12">
    <name type="scientific">Helianthus annuus</name>
    <name type="common">Common sunflower</name>
    <dbReference type="NCBI Taxonomy" id="4232"/>
    <lineage>
        <taxon>Eukaryota</taxon>
        <taxon>Viridiplantae</taxon>
        <taxon>Streptophyta</taxon>
        <taxon>Embryophyta</taxon>
        <taxon>Tracheophyta</taxon>
        <taxon>Spermatophyta</taxon>
        <taxon>Magnoliopsida</taxon>
        <taxon>eudicotyledons</taxon>
        <taxon>Gunneridae</taxon>
        <taxon>Pentapetalae</taxon>
        <taxon>asterids</taxon>
        <taxon>campanulids</taxon>
        <taxon>Asterales</taxon>
        <taxon>Asteraceae</taxon>
        <taxon>Asteroideae</taxon>
        <taxon>Heliantheae alliance</taxon>
        <taxon>Heliantheae</taxon>
        <taxon>Helianthus</taxon>
    </lineage>
</organism>
<comment type="similarity">
    <text evidence="2 9">Belongs to the phytosulfokine family.</text>
</comment>
<evidence type="ECO:0000313" key="11">
    <source>
        <dbReference type="EMBL" id="OTG14979.1"/>
    </source>
</evidence>
<dbReference type="GO" id="GO:0008083">
    <property type="term" value="F:growth factor activity"/>
    <property type="evidence" value="ECO:0007669"/>
    <property type="project" value="UniProtKB-UniRule"/>
</dbReference>
<comment type="PTM">
    <text evidence="9">PSK-alpha is produced by endopeptidase digestion. PSK-beta is produced from PSK-alpha by exopeptidase digestion.</text>
</comment>
<evidence type="ECO:0000313" key="12">
    <source>
        <dbReference type="Proteomes" id="UP000215914"/>
    </source>
</evidence>
<evidence type="ECO:0000256" key="4">
    <source>
        <dbReference type="ARBA" id="ARBA00022525"/>
    </source>
</evidence>
<evidence type="ECO:0000313" key="10">
    <source>
        <dbReference type="EMBL" id="KAF5791551.1"/>
    </source>
</evidence>
<reference evidence="10" key="3">
    <citation type="submission" date="2020-06" db="EMBL/GenBank/DDBJ databases">
        <title>Helianthus annuus Genome sequencing and assembly Release 2.</title>
        <authorList>
            <person name="Gouzy J."/>
            <person name="Langlade N."/>
            <person name="Munos S."/>
        </authorList>
    </citation>
    <scope>NUCLEOTIDE SEQUENCE</scope>
    <source>
        <tissue evidence="10">Leaves</tissue>
    </source>
</reference>
<keyword evidence="3 9" id="KW-0217">Developmental protein</keyword>